<dbReference type="Gene3D" id="3.30.450.20">
    <property type="entry name" value="PAS domain"/>
    <property type="match status" value="1"/>
</dbReference>
<dbReference type="Pfam" id="PF08447">
    <property type="entry name" value="PAS_3"/>
    <property type="match status" value="1"/>
</dbReference>
<evidence type="ECO:0000256" key="1">
    <source>
        <dbReference type="ARBA" id="ARBA00004370"/>
    </source>
</evidence>
<dbReference type="InterPro" id="IPR035965">
    <property type="entry name" value="PAS-like_dom_sf"/>
</dbReference>
<feature type="domain" description="PAS" evidence="7">
    <location>
        <begin position="25"/>
        <end position="60"/>
    </location>
</feature>
<dbReference type="Proteomes" id="UP000095401">
    <property type="component" value="Chromosome"/>
</dbReference>
<dbReference type="AlphaFoldDB" id="A0A1D8ILX3"/>
<evidence type="ECO:0000313" key="9">
    <source>
        <dbReference type="Proteomes" id="UP000095401"/>
    </source>
</evidence>
<dbReference type="SUPFAM" id="SSF58104">
    <property type="entry name" value="Methyl-accepting chemotaxis protein (MCP) signaling domain"/>
    <property type="match status" value="1"/>
</dbReference>
<evidence type="ECO:0000256" key="5">
    <source>
        <dbReference type="SAM" id="Phobius"/>
    </source>
</evidence>
<sequence length="565" mass="60782">MKRNLPISGREQSFAPDEQLISSTDTAGVVTYANEVFLKVAGFSADELVGKSHNLVRHPDMPQAAFADLWHTVKSGHPWMGVVKNRCHNGDHYWVDAYVTPVYEQGRLSGYESVRVRPQAADRARAEKLYRVLGSPTDGRGADTRTAGARLTRLMRRSPLHRMGTRIAAVNGGLFSLLAIGEISGLTRTAATGAAFVLGMISVFATIGLLAPLRRTVSRARRIVDNPVMQAVYTDRRDESGEIELAFRLLEAGQRTVLGRIQEHARHLHRSSGDSAEILAQTVRGIEEQQTQIESVATAVNEMAATVQEVAHNTTEAAQSAGRAREATARGRGVVNTSRDTITRLAEEIADAGRVMQRLNADSARIGDVVDLIKEIADQTNLLSLNASIEAARAGEHGRGFAVVASEVGALAKRTASATADIQDMIEQLQHTVGESTENLKANERLARQGVDETAGVVDALGAIDGAVTIIGDMTAQIAIAGEQQSKVAEEINRRVTAIRDTAEITCEAAQRTETRARGLISLADELGALVIRFGGQSEAPERIVQRPQGAVNFAAIASTNGRMK</sequence>
<dbReference type="SUPFAM" id="SSF55785">
    <property type="entry name" value="PYP-like sensor domain (PAS domain)"/>
    <property type="match status" value="1"/>
</dbReference>
<dbReference type="Gene3D" id="1.10.287.950">
    <property type="entry name" value="Methyl-accepting chemotaxis protein"/>
    <property type="match status" value="1"/>
</dbReference>
<proteinExistence type="inferred from homology"/>
<dbReference type="PROSITE" id="PS50111">
    <property type="entry name" value="CHEMOTAXIS_TRANSDUC_2"/>
    <property type="match status" value="1"/>
</dbReference>
<keyword evidence="5" id="KW-1133">Transmembrane helix</keyword>
<dbReference type="EMBL" id="CP017415">
    <property type="protein sequence ID" value="AOU97465.1"/>
    <property type="molecule type" value="Genomic_DNA"/>
</dbReference>
<dbReference type="GO" id="GO:0007165">
    <property type="term" value="P:signal transduction"/>
    <property type="evidence" value="ECO:0007669"/>
    <property type="project" value="UniProtKB-KW"/>
</dbReference>
<dbReference type="GO" id="GO:0016020">
    <property type="term" value="C:membrane"/>
    <property type="evidence" value="ECO:0007669"/>
    <property type="project" value="UniProtKB-SubCell"/>
</dbReference>
<keyword evidence="9" id="KW-1185">Reference proteome</keyword>
<dbReference type="CDD" id="cd00130">
    <property type="entry name" value="PAS"/>
    <property type="match status" value="1"/>
</dbReference>
<protein>
    <recommendedName>
        <fullName evidence="10">Chemotaxis protein</fullName>
    </recommendedName>
</protein>
<keyword evidence="2 4" id="KW-0807">Transducer</keyword>
<feature type="transmembrane region" description="Helical" evidence="5">
    <location>
        <begin position="163"/>
        <end position="181"/>
    </location>
</feature>
<feature type="transmembrane region" description="Helical" evidence="5">
    <location>
        <begin position="193"/>
        <end position="213"/>
    </location>
</feature>
<evidence type="ECO:0000256" key="3">
    <source>
        <dbReference type="ARBA" id="ARBA00029447"/>
    </source>
</evidence>
<dbReference type="SMART" id="SM00283">
    <property type="entry name" value="MA"/>
    <property type="match status" value="1"/>
</dbReference>
<dbReference type="InterPro" id="IPR004089">
    <property type="entry name" value="MCPsignal_dom"/>
</dbReference>
<dbReference type="CDD" id="cd11386">
    <property type="entry name" value="MCP_signal"/>
    <property type="match status" value="1"/>
</dbReference>
<comment type="subcellular location">
    <subcellularLocation>
        <location evidence="1">Membrane</location>
    </subcellularLocation>
</comment>
<name>A0A1D8ILX3_9GAMM</name>
<dbReference type="PANTHER" id="PTHR32089">
    <property type="entry name" value="METHYL-ACCEPTING CHEMOTAXIS PROTEIN MCPB"/>
    <property type="match status" value="1"/>
</dbReference>
<dbReference type="KEGG" id="aprs:BI364_05290"/>
<dbReference type="Pfam" id="PF00015">
    <property type="entry name" value="MCPsignal"/>
    <property type="match status" value="1"/>
</dbReference>
<evidence type="ECO:0000313" key="8">
    <source>
        <dbReference type="EMBL" id="AOU97465.1"/>
    </source>
</evidence>
<evidence type="ECO:0000256" key="2">
    <source>
        <dbReference type="ARBA" id="ARBA00023224"/>
    </source>
</evidence>
<evidence type="ECO:0000259" key="7">
    <source>
        <dbReference type="PROSITE" id="PS50112"/>
    </source>
</evidence>
<feature type="domain" description="Methyl-accepting transducer" evidence="6">
    <location>
        <begin position="264"/>
        <end position="500"/>
    </location>
</feature>
<accession>A0A1D8ILX3</accession>
<keyword evidence="5" id="KW-0472">Membrane</keyword>
<evidence type="ECO:0008006" key="10">
    <source>
        <dbReference type="Google" id="ProtNLM"/>
    </source>
</evidence>
<reference evidence="9" key="1">
    <citation type="submission" date="2016-09" db="EMBL/GenBank/DDBJ databases">
        <title>Acidihalobacter prosperus F5.</title>
        <authorList>
            <person name="Khaleque H.N."/>
            <person name="Ramsay J.P."/>
            <person name="Kaksonen A.H."/>
            <person name="Boxall N.J."/>
            <person name="Watkin E.L.J."/>
        </authorList>
    </citation>
    <scope>NUCLEOTIDE SEQUENCE [LARGE SCALE GENOMIC DNA]</scope>
    <source>
        <strain evidence="9">F5</strain>
    </source>
</reference>
<dbReference type="PROSITE" id="PS50112">
    <property type="entry name" value="PAS"/>
    <property type="match status" value="1"/>
</dbReference>
<gene>
    <name evidence="8" type="ORF">BI364_05290</name>
</gene>
<evidence type="ECO:0000256" key="4">
    <source>
        <dbReference type="PROSITE-ProRule" id="PRU00284"/>
    </source>
</evidence>
<dbReference type="NCBIfam" id="TIGR00229">
    <property type="entry name" value="sensory_box"/>
    <property type="match status" value="1"/>
</dbReference>
<dbReference type="PANTHER" id="PTHR32089:SF74">
    <property type="entry name" value="METHYL-ACCEPTING CHEMOTAXIS PROTEIN AER"/>
    <property type="match status" value="1"/>
</dbReference>
<dbReference type="InterPro" id="IPR013655">
    <property type="entry name" value="PAS_fold_3"/>
</dbReference>
<dbReference type="FunFam" id="1.10.287.950:FF:000001">
    <property type="entry name" value="Methyl-accepting chemotaxis sensory transducer"/>
    <property type="match status" value="1"/>
</dbReference>
<dbReference type="InterPro" id="IPR000014">
    <property type="entry name" value="PAS"/>
</dbReference>
<evidence type="ECO:0000259" key="6">
    <source>
        <dbReference type="PROSITE" id="PS50111"/>
    </source>
</evidence>
<dbReference type="GO" id="GO:0006935">
    <property type="term" value="P:chemotaxis"/>
    <property type="evidence" value="ECO:0007669"/>
    <property type="project" value="UniProtKB-ARBA"/>
</dbReference>
<comment type="similarity">
    <text evidence="3">Belongs to the methyl-accepting chemotaxis (MCP) protein family.</text>
</comment>
<dbReference type="RefSeq" id="WP_070077850.1">
    <property type="nucleotide sequence ID" value="NZ_CP017415.1"/>
</dbReference>
<keyword evidence="5" id="KW-0812">Transmembrane</keyword>
<organism evidence="8 9">
    <name type="scientific">Acidihalobacter yilgarnensis</name>
    <dbReference type="NCBI Taxonomy" id="2819280"/>
    <lineage>
        <taxon>Bacteria</taxon>
        <taxon>Pseudomonadati</taxon>
        <taxon>Pseudomonadota</taxon>
        <taxon>Gammaproteobacteria</taxon>
        <taxon>Chromatiales</taxon>
        <taxon>Ectothiorhodospiraceae</taxon>
        <taxon>Acidihalobacter</taxon>
    </lineage>
</organism>